<sequence length="438" mass="47010">MGWWGILGGVRSPLDTFAGLLDRSVQEIEVLVADARAFDASRIRDLADIWDNNTMPLARVACAGRPFRARRARTGLLWMAGLGAARRALMVGLDPALDRELPAAAPGPPAYRDFQARVHPGSLPLTAQIIADLLTDYDLACAGVRSLVVLPSRTGLRVDLTVAAPRRFVPGTGRATRDGAERPWPAAPLRFTFTDVDDLRFDAADRLGIGVSAGEAGLTVEIGQGGILRAATASVWPDDPLWYESTAGRAADAVTPFGRPDRPKAVPTSSLTSRQEDAALALHDLMIRVRLAGSYPAFAAIIPIREICSALAGAGSAIRAAGAKRGTAREEAFTDLVRRWQPIPRAAGTPVPSGPALLRYLRYSEPYDDDDVHREGAVVLVAAVPGTDPTAPWRLASEELPHPATFRVTTAAFDRVQDVRREAGTLTMNEALVIQETR</sequence>
<name>A0A239A7P1_9ACTN</name>
<evidence type="ECO:0000313" key="1">
    <source>
        <dbReference type="EMBL" id="SNR90903.1"/>
    </source>
</evidence>
<reference evidence="1 2" key="1">
    <citation type="submission" date="2017-06" db="EMBL/GenBank/DDBJ databases">
        <authorList>
            <person name="Kim H.J."/>
            <person name="Triplett B.A."/>
        </authorList>
    </citation>
    <scope>NUCLEOTIDE SEQUENCE [LARGE SCALE GENOMIC DNA]</scope>
    <source>
        <strain evidence="1 2">DSM 43151</strain>
    </source>
</reference>
<dbReference type="EMBL" id="FZNR01000007">
    <property type="protein sequence ID" value="SNR90903.1"/>
    <property type="molecule type" value="Genomic_DNA"/>
</dbReference>
<keyword evidence="2" id="KW-1185">Reference proteome</keyword>
<gene>
    <name evidence="1" type="ORF">SAMN06264365_10783</name>
</gene>
<accession>A0A239A7P1</accession>
<proteinExistence type="predicted"/>
<organism evidence="1 2">
    <name type="scientific">Actinoplanes regularis</name>
    <dbReference type="NCBI Taxonomy" id="52697"/>
    <lineage>
        <taxon>Bacteria</taxon>
        <taxon>Bacillati</taxon>
        <taxon>Actinomycetota</taxon>
        <taxon>Actinomycetes</taxon>
        <taxon>Micromonosporales</taxon>
        <taxon>Micromonosporaceae</taxon>
        <taxon>Actinoplanes</taxon>
    </lineage>
</organism>
<dbReference type="Proteomes" id="UP000198415">
    <property type="component" value="Unassembled WGS sequence"/>
</dbReference>
<evidence type="ECO:0000313" key="2">
    <source>
        <dbReference type="Proteomes" id="UP000198415"/>
    </source>
</evidence>
<protein>
    <submittedName>
        <fullName evidence="1">Uncharacterized protein</fullName>
    </submittedName>
</protein>
<dbReference type="AlphaFoldDB" id="A0A239A7P1"/>